<dbReference type="EMBL" id="JACAZH010000006">
    <property type="protein sequence ID" value="KAF7366855.1"/>
    <property type="molecule type" value="Genomic_DNA"/>
</dbReference>
<dbReference type="Proteomes" id="UP000623467">
    <property type="component" value="Unassembled WGS sequence"/>
</dbReference>
<dbReference type="AlphaFoldDB" id="A0A8H6YTF7"/>
<evidence type="ECO:0000313" key="2">
    <source>
        <dbReference type="EMBL" id="KAF7366855.1"/>
    </source>
</evidence>
<evidence type="ECO:0000256" key="1">
    <source>
        <dbReference type="SAM" id="MobiDB-lite"/>
    </source>
</evidence>
<reference evidence="2" key="1">
    <citation type="submission" date="2020-05" db="EMBL/GenBank/DDBJ databases">
        <title>Mycena genomes resolve the evolution of fungal bioluminescence.</title>
        <authorList>
            <person name="Tsai I.J."/>
        </authorList>
    </citation>
    <scope>NUCLEOTIDE SEQUENCE</scope>
    <source>
        <strain evidence="2">160909Yilan</strain>
    </source>
</reference>
<protein>
    <submittedName>
        <fullName evidence="2">Uncharacterized protein</fullName>
    </submittedName>
</protein>
<evidence type="ECO:0000313" key="3">
    <source>
        <dbReference type="Proteomes" id="UP000623467"/>
    </source>
</evidence>
<gene>
    <name evidence="2" type="ORF">MSAN_00944100</name>
</gene>
<organism evidence="2 3">
    <name type="scientific">Mycena sanguinolenta</name>
    <dbReference type="NCBI Taxonomy" id="230812"/>
    <lineage>
        <taxon>Eukaryota</taxon>
        <taxon>Fungi</taxon>
        <taxon>Dikarya</taxon>
        <taxon>Basidiomycota</taxon>
        <taxon>Agaricomycotina</taxon>
        <taxon>Agaricomycetes</taxon>
        <taxon>Agaricomycetidae</taxon>
        <taxon>Agaricales</taxon>
        <taxon>Marasmiineae</taxon>
        <taxon>Mycenaceae</taxon>
        <taxon>Mycena</taxon>
    </lineage>
</organism>
<dbReference type="OrthoDB" id="3247418at2759"/>
<proteinExistence type="predicted"/>
<feature type="compositionally biased region" description="Polar residues" evidence="1">
    <location>
        <begin position="174"/>
        <end position="183"/>
    </location>
</feature>
<feature type="region of interest" description="Disordered" evidence="1">
    <location>
        <begin position="142"/>
        <end position="189"/>
    </location>
</feature>
<comment type="caution">
    <text evidence="2">The sequence shown here is derived from an EMBL/GenBank/DDBJ whole genome shotgun (WGS) entry which is preliminary data.</text>
</comment>
<feature type="compositionally biased region" description="Basic and acidic residues" evidence="1">
    <location>
        <begin position="149"/>
        <end position="159"/>
    </location>
</feature>
<keyword evidence="3" id="KW-1185">Reference proteome</keyword>
<sequence length="189" mass="20802">MTPPPKEPTVTTINALNDLIMAQFEEMWHRKMVPTHEHPEGDFYQVAIIPAIGDLMALKKALGCLQSSQLLFPGLTTHPSHHYAIHNGEQIRWWGLLMKLSSRGSALTEQQPVITPSEKASGKRPQILPNVSKTVKTTTVASFPPPVVKKNDSKGDTKTHPAGTTASKKAKPVTESSAHSYTTRSRKLH</sequence>
<name>A0A8H6YTF7_9AGAR</name>
<accession>A0A8H6YTF7</accession>